<feature type="transmembrane region" description="Helical" evidence="2">
    <location>
        <begin position="456"/>
        <end position="482"/>
    </location>
</feature>
<comment type="caution">
    <text evidence="4">The sequence shown here is derived from an EMBL/GenBank/DDBJ whole genome shotgun (WGS) entry which is preliminary data.</text>
</comment>
<accession>A0A8H5G1B7</accession>
<evidence type="ECO:0008006" key="6">
    <source>
        <dbReference type="Google" id="ProtNLM"/>
    </source>
</evidence>
<keyword evidence="2" id="KW-0472">Membrane</keyword>
<feature type="transmembrane region" description="Helical" evidence="2">
    <location>
        <begin position="530"/>
        <end position="550"/>
    </location>
</feature>
<dbReference type="PANTHER" id="PTHR35043">
    <property type="entry name" value="TRANSCRIPTION FACTOR DOMAIN-CONTAINING PROTEIN"/>
    <property type="match status" value="1"/>
</dbReference>
<feature type="compositionally biased region" description="Polar residues" evidence="1">
    <location>
        <begin position="289"/>
        <end position="317"/>
    </location>
</feature>
<feature type="chain" id="PRO_5034083217" description="PIN-like protein" evidence="3">
    <location>
        <begin position="18"/>
        <end position="570"/>
    </location>
</feature>
<dbReference type="AlphaFoldDB" id="A0A8H5G1B7"/>
<sequence>MFILLLLCLLQLEVAFALPTPQSMDGSSPTQADSNSNLSTRSTSDIFWSCITTIFACTWVAVHPNLPSPHDSDWRLFWRRVKILGVALIAPEFIIVWALNQLRSALYSLKKLRRFDACKHWTVAHGMFLVMGGFVLADESGTRIEVLQAVKLDRLLSNHVVTLPHIPESEIMDRSKGDALAKALVLIQTTWFIAQVVSRAVLHLPITELELTTVAFALLNFLTYALWWKKPLDVRHPINITLRCSLEQAAALDLPISTQLSSESFSLQNYGISPTVTLEVNSVDSGYSATNRPASTASSNTLTEMGPSLSESRSSYLPPSPDDLGTREVDALGAKRKRNEDSGALPPDAASINPQPQSRSPSVFTLWFNTLCSCYHMIVKLMVAMIPPFARPLGVAYRKICAGFISPMNLLAKKEVYIDKVPIFYAGDLGNVTSLFYPTNVIDITAWAHWALLGRIVVPAILEMFIGALFGSIHCAAWAFHFPSKVEQILWRTMSLCITLIPMALMMLVPATAILAIWTRYTFLSRINLFILPVYVVARLITLVLAFVLLRDLPDGAFQEVQWTSYIPHV</sequence>
<dbReference type="OrthoDB" id="9451547at2759"/>
<name>A0A8H5G1B7_9AGAR</name>
<evidence type="ECO:0000256" key="3">
    <source>
        <dbReference type="SAM" id="SignalP"/>
    </source>
</evidence>
<organism evidence="4 5">
    <name type="scientific">Collybiopsis confluens</name>
    <dbReference type="NCBI Taxonomy" id="2823264"/>
    <lineage>
        <taxon>Eukaryota</taxon>
        <taxon>Fungi</taxon>
        <taxon>Dikarya</taxon>
        <taxon>Basidiomycota</taxon>
        <taxon>Agaricomycotina</taxon>
        <taxon>Agaricomycetes</taxon>
        <taxon>Agaricomycetidae</taxon>
        <taxon>Agaricales</taxon>
        <taxon>Marasmiineae</taxon>
        <taxon>Omphalotaceae</taxon>
        <taxon>Collybiopsis</taxon>
    </lineage>
</organism>
<gene>
    <name evidence="4" type="ORF">D9757_013521</name>
</gene>
<evidence type="ECO:0000256" key="1">
    <source>
        <dbReference type="SAM" id="MobiDB-lite"/>
    </source>
</evidence>
<keyword evidence="2" id="KW-0812">Transmembrane</keyword>
<proteinExistence type="predicted"/>
<keyword evidence="2" id="KW-1133">Transmembrane helix</keyword>
<feature type="signal peptide" evidence="3">
    <location>
        <begin position="1"/>
        <end position="17"/>
    </location>
</feature>
<feature type="region of interest" description="Disordered" evidence="1">
    <location>
        <begin position="289"/>
        <end position="359"/>
    </location>
</feature>
<keyword evidence="3" id="KW-0732">Signal</keyword>
<evidence type="ECO:0000313" key="5">
    <source>
        <dbReference type="Proteomes" id="UP000518752"/>
    </source>
</evidence>
<reference evidence="4 5" key="1">
    <citation type="journal article" date="2020" name="ISME J.">
        <title>Uncovering the hidden diversity of litter-decomposition mechanisms in mushroom-forming fungi.</title>
        <authorList>
            <person name="Floudas D."/>
            <person name="Bentzer J."/>
            <person name="Ahren D."/>
            <person name="Johansson T."/>
            <person name="Persson P."/>
            <person name="Tunlid A."/>
        </authorList>
    </citation>
    <scope>NUCLEOTIDE SEQUENCE [LARGE SCALE GENOMIC DNA]</scope>
    <source>
        <strain evidence="4 5">CBS 406.79</strain>
    </source>
</reference>
<protein>
    <recommendedName>
        <fullName evidence="6">PIN-like protein</fullName>
    </recommendedName>
</protein>
<evidence type="ECO:0000256" key="2">
    <source>
        <dbReference type="SAM" id="Phobius"/>
    </source>
</evidence>
<feature type="transmembrane region" description="Helical" evidence="2">
    <location>
        <begin position="494"/>
        <end position="518"/>
    </location>
</feature>
<keyword evidence="5" id="KW-1185">Reference proteome</keyword>
<dbReference type="Proteomes" id="UP000518752">
    <property type="component" value="Unassembled WGS sequence"/>
</dbReference>
<evidence type="ECO:0000313" key="4">
    <source>
        <dbReference type="EMBL" id="KAF5356518.1"/>
    </source>
</evidence>
<dbReference type="PANTHER" id="PTHR35043:SF7">
    <property type="entry name" value="TRANSCRIPTION FACTOR DOMAIN-CONTAINING PROTEIN"/>
    <property type="match status" value="1"/>
</dbReference>
<dbReference type="EMBL" id="JAACJN010000244">
    <property type="protein sequence ID" value="KAF5356518.1"/>
    <property type="molecule type" value="Genomic_DNA"/>
</dbReference>